<proteinExistence type="predicted"/>
<accession>A0A5M7BZV0</accession>
<reference evidence="1 2" key="1">
    <citation type="submission" date="2019-09" db="EMBL/GenBank/DDBJ databases">
        <title>Draft genome sequence of the thermophilic Saccharopolyspora hirsuta VKM Ac-666T.</title>
        <authorList>
            <person name="Lobastova T.G."/>
            <person name="Fokina V."/>
            <person name="Bragin E.Y."/>
            <person name="Shtratnikova V.Y."/>
            <person name="Starodumova I.P."/>
            <person name="Tarlachkov S.V."/>
            <person name="Donova M.V."/>
        </authorList>
    </citation>
    <scope>NUCLEOTIDE SEQUENCE [LARGE SCALE GENOMIC DNA]</scope>
    <source>
        <strain evidence="1 2">VKM Ac-666</strain>
    </source>
</reference>
<protein>
    <submittedName>
        <fullName evidence="1">Uncharacterized protein</fullName>
    </submittedName>
</protein>
<evidence type="ECO:0000313" key="2">
    <source>
        <dbReference type="Proteomes" id="UP000323946"/>
    </source>
</evidence>
<dbReference type="EMBL" id="VWPH01000007">
    <property type="protein sequence ID" value="KAA5832784.1"/>
    <property type="molecule type" value="Genomic_DNA"/>
</dbReference>
<dbReference type="AlphaFoldDB" id="A0A5M7BZV0"/>
<comment type="caution">
    <text evidence="1">The sequence shown here is derived from an EMBL/GenBank/DDBJ whole genome shotgun (WGS) entry which is preliminary data.</text>
</comment>
<keyword evidence="2" id="KW-1185">Reference proteome</keyword>
<dbReference type="Proteomes" id="UP000323946">
    <property type="component" value="Unassembled WGS sequence"/>
</dbReference>
<gene>
    <name evidence="1" type="ORF">F1721_17580</name>
</gene>
<sequence length="69" mass="7539">MADQLQAEFPRPTPVIQGEWMVDAGDLGDLRRRMPESGLVGGVDGNHRRVLVSIAESRQGRGLAEDDPL</sequence>
<dbReference type="RefSeq" id="WP_350941232.1">
    <property type="nucleotide sequence ID" value="NZ_JBEPDJ010000006.1"/>
</dbReference>
<evidence type="ECO:0000313" key="1">
    <source>
        <dbReference type="EMBL" id="KAA5832784.1"/>
    </source>
</evidence>
<name>A0A5M7BZV0_SACHI</name>
<organism evidence="1 2">
    <name type="scientific">Saccharopolyspora hirsuta</name>
    <dbReference type="NCBI Taxonomy" id="1837"/>
    <lineage>
        <taxon>Bacteria</taxon>
        <taxon>Bacillati</taxon>
        <taxon>Actinomycetota</taxon>
        <taxon>Actinomycetes</taxon>
        <taxon>Pseudonocardiales</taxon>
        <taxon>Pseudonocardiaceae</taxon>
        <taxon>Saccharopolyspora</taxon>
    </lineage>
</organism>